<dbReference type="InterPro" id="IPR021514">
    <property type="entry name" value="DUF3176"/>
</dbReference>
<dbReference type="Proteomes" id="UP000800200">
    <property type="component" value="Unassembled WGS sequence"/>
</dbReference>
<keyword evidence="2" id="KW-1133">Transmembrane helix</keyword>
<feature type="transmembrane region" description="Helical" evidence="2">
    <location>
        <begin position="670"/>
        <end position="690"/>
    </location>
</feature>
<dbReference type="OrthoDB" id="5242705at2759"/>
<reference evidence="3" key="1">
    <citation type="journal article" date="2020" name="Stud. Mycol.">
        <title>101 Dothideomycetes genomes: a test case for predicting lifestyles and emergence of pathogens.</title>
        <authorList>
            <person name="Haridas S."/>
            <person name="Albert R."/>
            <person name="Binder M."/>
            <person name="Bloem J."/>
            <person name="Labutti K."/>
            <person name="Salamov A."/>
            <person name="Andreopoulos B."/>
            <person name="Baker S."/>
            <person name="Barry K."/>
            <person name="Bills G."/>
            <person name="Bluhm B."/>
            <person name="Cannon C."/>
            <person name="Castanera R."/>
            <person name="Culley D."/>
            <person name="Daum C."/>
            <person name="Ezra D."/>
            <person name="Gonzalez J."/>
            <person name="Henrissat B."/>
            <person name="Kuo A."/>
            <person name="Liang C."/>
            <person name="Lipzen A."/>
            <person name="Lutzoni F."/>
            <person name="Magnuson J."/>
            <person name="Mondo S."/>
            <person name="Nolan M."/>
            <person name="Ohm R."/>
            <person name="Pangilinan J."/>
            <person name="Park H.-J."/>
            <person name="Ramirez L."/>
            <person name="Alfaro M."/>
            <person name="Sun H."/>
            <person name="Tritt A."/>
            <person name="Yoshinaga Y."/>
            <person name="Zwiers L.-H."/>
            <person name="Turgeon B."/>
            <person name="Goodwin S."/>
            <person name="Spatafora J."/>
            <person name="Crous P."/>
            <person name="Grigoriev I."/>
        </authorList>
    </citation>
    <scope>NUCLEOTIDE SEQUENCE</scope>
    <source>
        <strain evidence="3">CBS 207.26</strain>
    </source>
</reference>
<keyword evidence="2" id="KW-0472">Membrane</keyword>
<dbReference type="AlphaFoldDB" id="A0A6A6DYY6"/>
<proteinExistence type="predicted"/>
<sequence>MSSPSQPFQWPRYPAIPIFLDTRDKRIAPKTHGATEQTPNVPPTQTASRRRSIHYCTVASPNQPRNCPLKVPNPETTGQSVRPQTGTDGSHSLQKADKIDSELGSDIRAGLGIVNTTSNLPSITIKSTTDKEDESSPNIAQRIEKRLWQYNSSRNVAAQWLLEIISWVISAICMSAIIGVLSYLKDERLPKWPLNLTLNAYIAILSKVASAALVLPISEALGQLKWSWFQGDSKKMWDFEIFDNASRGPWGSFLLLIHTKCKTLAALGAAVTLLSLALDPFFQQVVDFPGCWTLQGNSSIPKVTRYEPHYGIRFREGEQVLQQDQDIQKAAEKFFYDNGTQPIPFGNGTRPDIPLSCPTSNCTWPPYETLGICSACADVSQLLTHACLTTKVDWFANLTGVGTESTYPNGTVCGYFLNATSNAPVLMSGYSINPVNSSAGEALVMRILPLIVNPSRRTIFGGSINFKHIRNPITDFLIVGAANGSPSVYRNETPVAHECVLSWCVKTIKSSYYWANYAEEVTDTYLNTTAGPYPWQTTRFEGKQLNGTRTFYLQNITVDASSAGHNTSNYGVSNVTALQTILIFDDIFPSFTTVADSSAVPFLRSQVNVKGAPMLRSLEVNPWIAPNNVTRHVERLATALTNVIRSSSSNEMVLGMAFSKETYVSVRWEWLSLPLSLLVLSLIFLVGTVIKSTREKEQVGIWKTSAIATLLYGLPDDMQKKITASTSVGTPRARAKALRVKLLPKKGWRVSGNLFSPMTPKVRQNPLSPGWI</sequence>
<dbReference type="PANTHER" id="PTHR35394">
    <property type="entry name" value="DUF3176 DOMAIN-CONTAINING PROTEIN"/>
    <property type="match status" value="1"/>
</dbReference>
<feature type="region of interest" description="Disordered" evidence="1">
    <location>
        <begin position="30"/>
        <end position="94"/>
    </location>
</feature>
<organism evidence="3 4">
    <name type="scientific">Zopfia rhizophila CBS 207.26</name>
    <dbReference type="NCBI Taxonomy" id="1314779"/>
    <lineage>
        <taxon>Eukaryota</taxon>
        <taxon>Fungi</taxon>
        <taxon>Dikarya</taxon>
        <taxon>Ascomycota</taxon>
        <taxon>Pezizomycotina</taxon>
        <taxon>Dothideomycetes</taxon>
        <taxon>Dothideomycetes incertae sedis</taxon>
        <taxon>Zopfiaceae</taxon>
        <taxon>Zopfia</taxon>
    </lineage>
</organism>
<dbReference type="PANTHER" id="PTHR35394:SF5">
    <property type="entry name" value="DUF3176 DOMAIN-CONTAINING PROTEIN"/>
    <property type="match status" value="1"/>
</dbReference>
<protein>
    <recommendedName>
        <fullName evidence="5">DUF3176 domain containing protein</fullName>
    </recommendedName>
</protein>
<evidence type="ECO:0000313" key="4">
    <source>
        <dbReference type="Proteomes" id="UP000800200"/>
    </source>
</evidence>
<evidence type="ECO:0000256" key="1">
    <source>
        <dbReference type="SAM" id="MobiDB-lite"/>
    </source>
</evidence>
<evidence type="ECO:0008006" key="5">
    <source>
        <dbReference type="Google" id="ProtNLM"/>
    </source>
</evidence>
<evidence type="ECO:0000256" key="2">
    <source>
        <dbReference type="SAM" id="Phobius"/>
    </source>
</evidence>
<name>A0A6A6DYY6_9PEZI</name>
<keyword evidence="2" id="KW-0812">Transmembrane</keyword>
<dbReference type="EMBL" id="ML994640">
    <property type="protein sequence ID" value="KAF2183985.1"/>
    <property type="molecule type" value="Genomic_DNA"/>
</dbReference>
<dbReference type="Pfam" id="PF11374">
    <property type="entry name" value="DUF3176"/>
    <property type="match status" value="1"/>
</dbReference>
<feature type="compositionally biased region" description="Polar residues" evidence="1">
    <location>
        <begin position="34"/>
        <end position="47"/>
    </location>
</feature>
<feature type="compositionally biased region" description="Polar residues" evidence="1">
    <location>
        <begin position="74"/>
        <end position="93"/>
    </location>
</feature>
<accession>A0A6A6DYY6</accession>
<gene>
    <name evidence="3" type="ORF">K469DRAFT_204504</name>
</gene>
<evidence type="ECO:0000313" key="3">
    <source>
        <dbReference type="EMBL" id="KAF2183985.1"/>
    </source>
</evidence>
<keyword evidence="4" id="KW-1185">Reference proteome</keyword>